<proteinExistence type="predicted"/>
<dbReference type="EMBL" id="LIZX01000222">
    <property type="protein sequence ID" value="KPJ63741.1"/>
    <property type="molecule type" value="Genomic_DNA"/>
</dbReference>
<organism evidence="1 2">
    <name type="scientific">candidate division WOR-1 bacterium DG_54_3</name>
    <dbReference type="NCBI Taxonomy" id="1703775"/>
    <lineage>
        <taxon>Bacteria</taxon>
        <taxon>Bacillati</taxon>
        <taxon>Saganbacteria</taxon>
    </lineage>
</organism>
<accession>A0A0S7XML2</accession>
<dbReference type="Proteomes" id="UP000051861">
    <property type="component" value="Unassembled WGS sequence"/>
</dbReference>
<name>A0A0S7XML2_UNCSA</name>
<comment type="caution">
    <text evidence="1">The sequence shown here is derived from an EMBL/GenBank/DDBJ whole genome shotgun (WGS) entry which is preliminary data.</text>
</comment>
<reference evidence="1 2" key="1">
    <citation type="journal article" date="2015" name="Microbiome">
        <title>Genomic resolution of linkages in carbon, nitrogen, and sulfur cycling among widespread estuary sediment bacteria.</title>
        <authorList>
            <person name="Baker B.J."/>
            <person name="Lazar C.S."/>
            <person name="Teske A.P."/>
            <person name="Dick G.J."/>
        </authorList>
    </citation>
    <scope>NUCLEOTIDE SEQUENCE [LARGE SCALE GENOMIC DNA]</scope>
    <source>
        <strain evidence="1">DG_54_3</strain>
    </source>
</reference>
<evidence type="ECO:0000313" key="1">
    <source>
        <dbReference type="EMBL" id="KPJ63741.1"/>
    </source>
</evidence>
<dbReference type="AlphaFoldDB" id="A0A0S7XML2"/>
<protein>
    <submittedName>
        <fullName evidence="1">Uncharacterized protein</fullName>
    </submittedName>
</protein>
<gene>
    <name evidence="1" type="ORF">AMJ44_14060</name>
</gene>
<sequence>MAQQFTIERIGDGKLPERKNNMNCGFKWYFKNSTTNIPLNPNIEITNIEFAELIPIGPGDIIPTELTIEIQGQCNKCGFCCGYRDKKLQPWGCSHVITIGNRKGECAIYENLADFCEEHNESHADCIPSINMPVKKFNPDCGYSFIVITPDLVITGKEIIFLEVANFEGHIIEGSKIRQ</sequence>
<evidence type="ECO:0000313" key="2">
    <source>
        <dbReference type="Proteomes" id="UP000051861"/>
    </source>
</evidence>